<organism evidence="1 2">
    <name type="scientific">Dissulfuribacter thermophilus</name>
    <dbReference type="NCBI Taxonomy" id="1156395"/>
    <lineage>
        <taxon>Bacteria</taxon>
        <taxon>Pseudomonadati</taxon>
        <taxon>Thermodesulfobacteriota</taxon>
        <taxon>Dissulfuribacteria</taxon>
        <taxon>Dissulfuribacterales</taxon>
        <taxon>Dissulfuribacteraceae</taxon>
        <taxon>Dissulfuribacter</taxon>
    </lineage>
</organism>
<reference evidence="1 2" key="1">
    <citation type="submission" date="2016-06" db="EMBL/GenBank/DDBJ databases">
        <title>Respiratory ammonification of nitrate coupled to the oxidation of elemental sulfur in deep-sea autotrophic thermophilic bacteria.</title>
        <authorList>
            <person name="Slobodkina G.B."/>
            <person name="Mardanov A.V."/>
            <person name="Ravin N.V."/>
            <person name="Frolova A.A."/>
            <person name="Viryasiv M.B."/>
            <person name="Chernyh N.A."/>
            <person name="Bonch-Osmolovskaya E.A."/>
            <person name="Slobodkin A.I."/>
        </authorList>
    </citation>
    <scope>NUCLEOTIDE SEQUENCE [LARGE SCALE GENOMIC DNA]</scope>
    <source>
        <strain evidence="1 2">S69</strain>
    </source>
</reference>
<dbReference type="STRING" id="1156395.DBT_2182"/>
<evidence type="ECO:0000313" key="1">
    <source>
        <dbReference type="EMBL" id="OCC14453.1"/>
    </source>
</evidence>
<dbReference type="Proteomes" id="UP000093080">
    <property type="component" value="Unassembled WGS sequence"/>
</dbReference>
<name>A0A1B9F3L2_9BACT</name>
<protein>
    <submittedName>
        <fullName evidence="1">Uncharacterized protein</fullName>
    </submittedName>
</protein>
<dbReference type="EMBL" id="MAGO01000012">
    <property type="protein sequence ID" value="OCC14453.1"/>
    <property type="molecule type" value="Genomic_DNA"/>
</dbReference>
<accession>A0A1B9F3L2</accession>
<comment type="caution">
    <text evidence="1">The sequence shown here is derived from an EMBL/GenBank/DDBJ whole genome shotgun (WGS) entry which is preliminary data.</text>
</comment>
<gene>
    <name evidence="1" type="ORF">DBT_2182</name>
</gene>
<evidence type="ECO:0000313" key="2">
    <source>
        <dbReference type="Proteomes" id="UP000093080"/>
    </source>
</evidence>
<proteinExistence type="predicted"/>
<sequence>MYKFFWVFSNMAFPGTTSYFVYFFCCDDYRNNIDFDKSRFSLLVKY</sequence>
<keyword evidence="2" id="KW-1185">Reference proteome</keyword>
<dbReference type="AlphaFoldDB" id="A0A1B9F3L2"/>